<evidence type="ECO:0000313" key="2">
    <source>
        <dbReference type="Proteomes" id="UP000032233"/>
    </source>
</evidence>
<sequence length="44" mass="4903">MAGTFAKGGRSPRQDDQEARIKELHAKIGELTVERDFLAKAFGR</sequence>
<keyword evidence="2" id="KW-1185">Reference proteome</keyword>
<dbReference type="STRING" id="1429043.X474_19115"/>
<dbReference type="InParanoid" id="A0A0D2J2M3"/>
<accession>A0A0D2J2M3</accession>
<comment type="caution">
    <text evidence="1">The sequence shown here is derived from an EMBL/GenBank/DDBJ whole genome shotgun (WGS) entry which is preliminary data.</text>
</comment>
<evidence type="ECO:0000313" key="1">
    <source>
        <dbReference type="EMBL" id="KIX12444.1"/>
    </source>
</evidence>
<name>A0A0D2J2M3_9BACT</name>
<reference evidence="1 2" key="1">
    <citation type="submission" date="2013-11" db="EMBL/GenBank/DDBJ databases">
        <title>Metagenomic analysis of a methanogenic consortium involved in long chain n-alkane degradation.</title>
        <authorList>
            <person name="Davidova I.A."/>
            <person name="Callaghan A.V."/>
            <person name="Wawrik B."/>
            <person name="Pruitt S."/>
            <person name="Marks C."/>
            <person name="Duncan K.E."/>
            <person name="Suflita J.M."/>
        </authorList>
    </citation>
    <scope>NUCLEOTIDE SEQUENCE [LARGE SCALE GENOMIC DNA]</scope>
    <source>
        <strain evidence="1 2">SPR</strain>
    </source>
</reference>
<dbReference type="EMBL" id="AZAC01000032">
    <property type="protein sequence ID" value="KIX12444.1"/>
    <property type="molecule type" value="Genomic_DNA"/>
</dbReference>
<proteinExistence type="predicted"/>
<dbReference type="Proteomes" id="UP000032233">
    <property type="component" value="Unassembled WGS sequence"/>
</dbReference>
<evidence type="ECO:0008006" key="3">
    <source>
        <dbReference type="Google" id="ProtNLM"/>
    </source>
</evidence>
<protein>
    <recommendedName>
        <fullName evidence="3">Transposase</fullName>
    </recommendedName>
</protein>
<organism evidence="1 2">
    <name type="scientific">Dethiosulfatarculus sandiegensis</name>
    <dbReference type="NCBI Taxonomy" id="1429043"/>
    <lineage>
        <taxon>Bacteria</taxon>
        <taxon>Pseudomonadati</taxon>
        <taxon>Thermodesulfobacteriota</taxon>
        <taxon>Desulfarculia</taxon>
        <taxon>Desulfarculales</taxon>
        <taxon>Desulfarculaceae</taxon>
        <taxon>Dethiosulfatarculus</taxon>
    </lineage>
</organism>
<gene>
    <name evidence="1" type="ORF">X474_19115</name>
</gene>
<dbReference type="AlphaFoldDB" id="A0A0D2J2M3"/>